<proteinExistence type="predicted"/>
<evidence type="ECO:0000313" key="2">
    <source>
        <dbReference type="Proteomes" id="UP000824074"/>
    </source>
</evidence>
<name>A0A9D1IQH6_9FIRM</name>
<accession>A0A9D1IQH6</accession>
<reference evidence="1" key="1">
    <citation type="submission" date="2020-10" db="EMBL/GenBank/DDBJ databases">
        <authorList>
            <person name="Gilroy R."/>
        </authorList>
    </citation>
    <scope>NUCLEOTIDE SEQUENCE</scope>
    <source>
        <strain evidence="1">CHK193-30670</strain>
    </source>
</reference>
<reference evidence="1" key="2">
    <citation type="journal article" date="2021" name="PeerJ">
        <title>Extensive microbial diversity within the chicken gut microbiome revealed by metagenomics and culture.</title>
        <authorList>
            <person name="Gilroy R."/>
            <person name="Ravi A."/>
            <person name="Getino M."/>
            <person name="Pursley I."/>
            <person name="Horton D.L."/>
            <person name="Alikhan N.F."/>
            <person name="Baker D."/>
            <person name="Gharbi K."/>
            <person name="Hall N."/>
            <person name="Watson M."/>
            <person name="Adriaenssens E.M."/>
            <person name="Foster-Nyarko E."/>
            <person name="Jarju S."/>
            <person name="Secka A."/>
            <person name="Antonio M."/>
            <person name="Oren A."/>
            <person name="Chaudhuri R.R."/>
            <person name="La Ragione R."/>
            <person name="Hildebrand F."/>
            <person name="Pallen M.J."/>
        </authorList>
    </citation>
    <scope>NUCLEOTIDE SEQUENCE</scope>
    <source>
        <strain evidence="1">CHK193-30670</strain>
    </source>
</reference>
<dbReference type="Proteomes" id="UP000824074">
    <property type="component" value="Unassembled WGS sequence"/>
</dbReference>
<sequence>MKKYSDSDTLSLNNNYSKLKVSNSNDIVFVNKHLIRHLSFTKNTKKYNKKG</sequence>
<dbReference type="AlphaFoldDB" id="A0A9D1IQH6"/>
<protein>
    <submittedName>
        <fullName evidence="1">Uncharacterized protein</fullName>
    </submittedName>
</protein>
<evidence type="ECO:0000313" key="1">
    <source>
        <dbReference type="EMBL" id="HIU40294.1"/>
    </source>
</evidence>
<comment type="caution">
    <text evidence="1">The sequence shown here is derived from an EMBL/GenBank/DDBJ whole genome shotgun (WGS) entry which is preliminary data.</text>
</comment>
<dbReference type="EMBL" id="DVMT01000032">
    <property type="protein sequence ID" value="HIU40294.1"/>
    <property type="molecule type" value="Genomic_DNA"/>
</dbReference>
<organism evidence="1 2">
    <name type="scientific">Candidatus Aphodocola excrementigallinarum</name>
    <dbReference type="NCBI Taxonomy" id="2840670"/>
    <lineage>
        <taxon>Bacteria</taxon>
        <taxon>Bacillati</taxon>
        <taxon>Bacillota</taxon>
        <taxon>Bacilli</taxon>
        <taxon>Candidatus Aphodocola</taxon>
    </lineage>
</organism>
<gene>
    <name evidence="1" type="ORF">IAB68_03250</name>
</gene>